<gene>
    <name evidence="3" type="ORF">PMAYCL1PPCAC_16664</name>
</gene>
<evidence type="ECO:0000313" key="3">
    <source>
        <dbReference type="EMBL" id="GMR46469.1"/>
    </source>
</evidence>
<dbReference type="Proteomes" id="UP001328107">
    <property type="component" value="Unassembled WGS sequence"/>
</dbReference>
<dbReference type="SUPFAM" id="SSF55797">
    <property type="entry name" value="PR-1-like"/>
    <property type="match status" value="1"/>
</dbReference>
<dbReference type="PRINTS" id="PR00838">
    <property type="entry name" value="V5ALLERGEN"/>
</dbReference>
<reference evidence="4" key="1">
    <citation type="submission" date="2022-10" db="EMBL/GenBank/DDBJ databases">
        <title>Genome assembly of Pristionchus species.</title>
        <authorList>
            <person name="Yoshida K."/>
            <person name="Sommer R.J."/>
        </authorList>
    </citation>
    <scope>NUCLEOTIDE SEQUENCE [LARGE SCALE GENOMIC DNA]</scope>
    <source>
        <strain evidence="4">RS5460</strain>
    </source>
</reference>
<dbReference type="InterPro" id="IPR001283">
    <property type="entry name" value="CRISP-related"/>
</dbReference>
<proteinExistence type="predicted"/>
<accession>A0AAN5HZI3</accession>
<protein>
    <recommendedName>
        <fullName evidence="2">SCP domain-containing protein</fullName>
    </recommendedName>
</protein>
<dbReference type="CDD" id="cd05380">
    <property type="entry name" value="CAP_euk"/>
    <property type="match status" value="1"/>
</dbReference>
<sequence>VMLRFLVLLIATVSAVAAQSCAKGLNTTEITAILKVHNTLRAQISSGNFTAKGQKMPASYKPLVNLTWDCNLERAAAQAVASCKLEPYINPAHGQNTYSHNVTSVIPSPYGQIAAAAGVWADEFAKFGWPTLNYTSAVAKLGVSNATQMAWGLTRKVGCAVALCNANKSSLVVCRYRMKGNKLNRNVYKPKAASG</sequence>
<evidence type="ECO:0000259" key="2">
    <source>
        <dbReference type="SMART" id="SM00198"/>
    </source>
</evidence>
<dbReference type="Gene3D" id="3.40.33.10">
    <property type="entry name" value="CAP"/>
    <property type="match status" value="1"/>
</dbReference>
<feature type="signal peptide" evidence="1">
    <location>
        <begin position="1"/>
        <end position="18"/>
    </location>
</feature>
<evidence type="ECO:0000256" key="1">
    <source>
        <dbReference type="SAM" id="SignalP"/>
    </source>
</evidence>
<dbReference type="InterPro" id="IPR035940">
    <property type="entry name" value="CAP_sf"/>
</dbReference>
<comment type="caution">
    <text evidence="3">The sequence shown here is derived from an EMBL/GenBank/DDBJ whole genome shotgun (WGS) entry which is preliminary data.</text>
</comment>
<name>A0AAN5HZI3_9BILA</name>
<feature type="non-terminal residue" evidence="3">
    <location>
        <position position="1"/>
    </location>
</feature>
<dbReference type="PRINTS" id="PR00837">
    <property type="entry name" value="V5TPXLIKE"/>
</dbReference>
<dbReference type="Pfam" id="PF00188">
    <property type="entry name" value="CAP"/>
    <property type="match status" value="1"/>
</dbReference>
<dbReference type="AlphaFoldDB" id="A0AAN5HZI3"/>
<evidence type="ECO:0000313" key="4">
    <source>
        <dbReference type="Proteomes" id="UP001328107"/>
    </source>
</evidence>
<keyword evidence="1" id="KW-0732">Signal</keyword>
<dbReference type="EMBL" id="BTRK01000004">
    <property type="protein sequence ID" value="GMR46469.1"/>
    <property type="molecule type" value="Genomic_DNA"/>
</dbReference>
<dbReference type="PANTHER" id="PTHR10334">
    <property type="entry name" value="CYSTEINE-RICH SECRETORY PROTEIN-RELATED"/>
    <property type="match status" value="1"/>
</dbReference>
<keyword evidence="4" id="KW-1185">Reference proteome</keyword>
<dbReference type="SMART" id="SM00198">
    <property type="entry name" value="SCP"/>
    <property type="match status" value="1"/>
</dbReference>
<dbReference type="InterPro" id="IPR002413">
    <property type="entry name" value="V5_allergen-like"/>
</dbReference>
<dbReference type="InterPro" id="IPR014044">
    <property type="entry name" value="CAP_dom"/>
</dbReference>
<organism evidence="3 4">
    <name type="scientific">Pristionchus mayeri</name>
    <dbReference type="NCBI Taxonomy" id="1317129"/>
    <lineage>
        <taxon>Eukaryota</taxon>
        <taxon>Metazoa</taxon>
        <taxon>Ecdysozoa</taxon>
        <taxon>Nematoda</taxon>
        <taxon>Chromadorea</taxon>
        <taxon>Rhabditida</taxon>
        <taxon>Rhabditina</taxon>
        <taxon>Diplogasteromorpha</taxon>
        <taxon>Diplogasteroidea</taxon>
        <taxon>Neodiplogasteridae</taxon>
        <taxon>Pristionchus</taxon>
    </lineage>
</organism>
<feature type="domain" description="SCP" evidence="2">
    <location>
        <begin position="28"/>
        <end position="184"/>
    </location>
</feature>
<dbReference type="FunFam" id="3.40.33.10:FF:000059">
    <property type="entry name" value="Uncharacterized protein"/>
    <property type="match status" value="1"/>
</dbReference>
<feature type="chain" id="PRO_5042873549" description="SCP domain-containing protein" evidence="1">
    <location>
        <begin position="19"/>
        <end position="195"/>
    </location>
</feature>